<feature type="domain" description="HTH gntR-type" evidence="5">
    <location>
        <begin position="22"/>
        <end position="89"/>
    </location>
</feature>
<dbReference type="Proteomes" id="UP001430804">
    <property type="component" value="Unassembled WGS sequence"/>
</dbReference>
<dbReference type="Pfam" id="PF00392">
    <property type="entry name" value="GntR"/>
    <property type="match status" value="1"/>
</dbReference>
<keyword evidence="7" id="KW-1185">Reference proteome</keyword>
<reference evidence="6" key="1">
    <citation type="submission" date="2021-07" db="EMBL/GenBank/DDBJ databases">
        <title>Pseudohoeflea marina sp. nov. a polyhydroxyalcanoate-producing bacterium.</title>
        <authorList>
            <person name="Zheng W."/>
            <person name="Yu S."/>
            <person name="Huang Y."/>
        </authorList>
    </citation>
    <scope>NUCLEOTIDE SEQUENCE</scope>
    <source>
        <strain evidence="6">DP4N28-3</strain>
    </source>
</reference>
<dbReference type="EMBL" id="JAHWQX010000003">
    <property type="protein sequence ID" value="MBW3098161.1"/>
    <property type="molecule type" value="Genomic_DNA"/>
</dbReference>
<dbReference type="SMART" id="SM00345">
    <property type="entry name" value="HTH_GNTR"/>
    <property type="match status" value="1"/>
</dbReference>
<gene>
    <name evidence="6" type="ORF">KY465_12815</name>
</gene>
<feature type="region of interest" description="Disordered" evidence="4">
    <location>
        <begin position="1"/>
        <end position="21"/>
    </location>
</feature>
<keyword evidence="2" id="KW-0238">DNA-binding</keyword>
<evidence type="ECO:0000259" key="5">
    <source>
        <dbReference type="PROSITE" id="PS50949"/>
    </source>
</evidence>
<dbReference type="InterPro" id="IPR011711">
    <property type="entry name" value="GntR_C"/>
</dbReference>
<dbReference type="PROSITE" id="PS50949">
    <property type="entry name" value="HTH_GNTR"/>
    <property type="match status" value="1"/>
</dbReference>
<accession>A0ABS6WQB8</accession>
<evidence type="ECO:0000256" key="1">
    <source>
        <dbReference type="ARBA" id="ARBA00023015"/>
    </source>
</evidence>
<protein>
    <submittedName>
        <fullName evidence="6">GntR family transcriptional regulator</fullName>
    </submittedName>
</protein>
<dbReference type="CDD" id="cd07377">
    <property type="entry name" value="WHTH_GntR"/>
    <property type="match status" value="1"/>
</dbReference>
<keyword evidence="1" id="KW-0805">Transcription regulation</keyword>
<dbReference type="Pfam" id="PF07729">
    <property type="entry name" value="FCD"/>
    <property type="match status" value="1"/>
</dbReference>
<evidence type="ECO:0000313" key="6">
    <source>
        <dbReference type="EMBL" id="MBW3098161.1"/>
    </source>
</evidence>
<comment type="caution">
    <text evidence="6">The sequence shown here is derived from an EMBL/GenBank/DDBJ whole genome shotgun (WGS) entry which is preliminary data.</text>
</comment>
<organism evidence="6 7">
    <name type="scientific">Pseudohoeflea coraliihabitans</name>
    <dbReference type="NCBI Taxonomy" id="2860393"/>
    <lineage>
        <taxon>Bacteria</taxon>
        <taxon>Pseudomonadati</taxon>
        <taxon>Pseudomonadota</taxon>
        <taxon>Alphaproteobacteria</taxon>
        <taxon>Hyphomicrobiales</taxon>
        <taxon>Rhizobiaceae</taxon>
        <taxon>Pseudohoeflea</taxon>
    </lineage>
</organism>
<dbReference type="PANTHER" id="PTHR43537:SF45">
    <property type="entry name" value="GNTR FAMILY REGULATORY PROTEIN"/>
    <property type="match status" value="1"/>
</dbReference>
<dbReference type="RefSeq" id="WP_219202089.1">
    <property type="nucleotide sequence ID" value="NZ_JAHWQX010000003.1"/>
</dbReference>
<evidence type="ECO:0000256" key="2">
    <source>
        <dbReference type="ARBA" id="ARBA00023125"/>
    </source>
</evidence>
<evidence type="ECO:0000313" key="7">
    <source>
        <dbReference type="Proteomes" id="UP001430804"/>
    </source>
</evidence>
<keyword evidence="3" id="KW-0804">Transcription</keyword>
<evidence type="ECO:0000256" key="3">
    <source>
        <dbReference type="ARBA" id="ARBA00023163"/>
    </source>
</evidence>
<sequence>MRPLAGDTAAPDSFAPARSKRQSMRDTAYAAIKRQIVNCELKPGEAVTVTELAQALDMGRTPVIQAIDRLTVDGLVEVMPRKGVVVSPVSLDDFVEIIEMRLVNEAQAVRWAAEKADRTQIERLQTNLDGAWSAARAHDIDRMIELDREFHRLISRAAGNSILSEFLGNLHDKALRFWFISLRAPDHNLRVCQQHADILGGIKNHDPAQAEAAMREHIASFHANASSQILRS</sequence>
<evidence type="ECO:0000256" key="4">
    <source>
        <dbReference type="SAM" id="MobiDB-lite"/>
    </source>
</evidence>
<dbReference type="SMART" id="SM00895">
    <property type="entry name" value="FCD"/>
    <property type="match status" value="1"/>
</dbReference>
<proteinExistence type="predicted"/>
<dbReference type="PANTHER" id="PTHR43537">
    <property type="entry name" value="TRANSCRIPTIONAL REGULATOR, GNTR FAMILY"/>
    <property type="match status" value="1"/>
</dbReference>
<name>A0ABS6WQB8_9HYPH</name>
<dbReference type="InterPro" id="IPR000524">
    <property type="entry name" value="Tscrpt_reg_HTH_GntR"/>
</dbReference>